<keyword evidence="7" id="KW-1185">Reference proteome</keyword>
<evidence type="ECO:0000256" key="5">
    <source>
        <dbReference type="ARBA" id="ARBA00022990"/>
    </source>
</evidence>
<reference evidence="8" key="1">
    <citation type="submission" date="2025-08" db="UniProtKB">
        <authorList>
            <consortium name="RefSeq"/>
        </authorList>
    </citation>
    <scope>IDENTIFICATION</scope>
</reference>
<dbReference type="InterPro" id="IPR017871">
    <property type="entry name" value="ABC_transporter-like_CS"/>
</dbReference>
<dbReference type="PROSITE" id="PS00211">
    <property type="entry name" value="ABC_TRANSPORTER_1"/>
    <property type="match status" value="2"/>
</dbReference>
<gene>
    <name evidence="8" type="primary">LOC101858629</name>
</gene>
<evidence type="ECO:0000256" key="4">
    <source>
        <dbReference type="ARBA" id="ARBA00022840"/>
    </source>
</evidence>
<dbReference type="RefSeq" id="XP_005099011.1">
    <property type="nucleotide sequence ID" value="XM_005098954.3"/>
</dbReference>
<dbReference type="CDD" id="cd03221">
    <property type="entry name" value="ABCF_EF-3"/>
    <property type="match status" value="2"/>
</dbReference>
<evidence type="ECO:0000256" key="3">
    <source>
        <dbReference type="ARBA" id="ARBA00022741"/>
    </source>
</evidence>
<dbReference type="Pfam" id="PF12848">
    <property type="entry name" value="ABC_tran_Xtn"/>
    <property type="match status" value="1"/>
</dbReference>
<protein>
    <submittedName>
        <fullName evidence="8">ATP-binding cassette sub-family F member 3</fullName>
    </submittedName>
</protein>
<dbReference type="SMART" id="SM00382">
    <property type="entry name" value="AAA"/>
    <property type="match status" value="2"/>
</dbReference>
<name>A0ABM0JQ95_APLCA</name>
<dbReference type="GO" id="GO:0005524">
    <property type="term" value="F:ATP binding"/>
    <property type="evidence" value="ECO:0007669"/>
    <property type="project" value="UniProtKB-KW"/>
</dbReference>
<keyword evidence="4 8" id="KW-0067">ATP-binding</keyword>
<keyword evidence="5" id="KW-0007">Acetylation</keyword>
<feature type="domain" description="ABC transporter" evidence="6">
    <location>
        <begin position="180"/>
        <end position="428"/>
    </location>
</feature>
<dbReference type="PANTHER" id="PTHR19211:SF117">
    <property type="entry name" value="ATP-BINDING CASSETTE SUB-FAMILY F MEMBER 3"/>
    <property type="match status" value="1"/>
</dbReference>
<dbReference type="PANTHER" id="PTHR19211">
    <property type="entry name" value="ATP-BINDING TRANSPORT PROTEIN-RELATED"/>
    <property type="match status" value="1"/>
</dbReference>
<organism evidence="7 8">
    <name type="scientific">Aplysia californica</name>
    <name type="common">California sea hare</name>
    <dbReference type="NCBI Taxonomy" id="6500"/>
    <lineage>
        <taxon>Eukaryota</taxon>
        <taxon>Metazoa</taxon>
        <taxon>Spiralia</taxon>
        <taxon>Lophotrochozoa</taxon>
        <taxon>Mollusca</taxon>
        <taxon>Gastropoda</taxon>
        <taxon>Heterobranchia</taxon>
        <taxon>Euthyneura</taxon>
        <taxon>Tectipleura</taxon>
        <taxon>Aplysiida</taxon>
        <taxon>Aplysioidea</taxon>
        <taxon>Aplysiidae</taxon>
        <taxon>Aplysia</taxon>
    </lineage>
</organism>
<evidence type="ECO:0000259" key="6">
    <source>
        <dbReference type="PROSITE" id="PS50893"/>
    </source>
</evidence>
<sequence>MSVSCRELISQAFPDIDQEISDYVNSVLDDGGDDFETSDDLYEAIGIMLQQADESKSEEDMKQICDRLHCLLHSNQPETAINGNNKILDAPVQLSALADGRESESTNDHSIWMVKRDNSSIVDQKKLEKADKKIQKKLGKREQTTIKKVESVPEMASASQQISKRDVKMDASGSNKSYDIKLENIDISYGDKVLLQGADLHLVWGRRYGFTGRNGLGKTTLLKMISSGELRIPSHISVLHVEQEVEGDETPAIQSVLQCDEKREKLLQEEKDLNAQLSSSSAGQDNSLSSRLHEVYKELEAMEADKAPAKAAMILNGLGYTSTDQLRPTKEFSGGWRMRLALARALFTRPDLLLLDEPTNMLDMKAIIWLENYLQNWPTTIFVVSHDRLFLDAVSTDIIHLHSYQLDSYRGNYEVFHKTREERLKNQRKEYEAQKQYRDHIQVFIDRFRYNANRAAQVQSKLKLLEKLPELKPVEKETEVVIKFQDCDKLSPPILQLDDMTFYYSKEKILFNKVCVNANMDSRICIVGDNGAGKTTLLKLLLAELEPCSGHRHAHRNLRIGYFSQHHVDQLDMGVHSVQLLANRFPGQGQEVYRNQLGSFGVSGDLALRPVSSLSGGQKSRVAFAVMSMTNPNFFILDEPTNHLDMETIEALGEALNKFKGGVILVSHDERLIRKICKELWVVSKGVVTSLDGGIDEYKQLVEKELESH</sequence>
<keyword evidence="3" id="KW-0547">Nucleotide-binding</keyword>
<dbReference type="InterPro" id="IPR050611">
    <property type="entry name" value="ABCF"/>
</dbReference>
<dbReference type="InterPro" id="IPR027417">
    <property type="entry name" value="P-loop_NTPase"/>
</dbReference>
<proteinExistence type="inferred from homology"/>
<dbReference type="PROSITE" id="PS50893">
    <property type="entry name" value="ABC_TRANSPORTER_2"/>
    <property type="match status" value="2"/>
</dbReference>
<evidence type="ECO:0000256" key="1">
    <source>
        <dbReference type="ARBA" id="ARBA00011054"/>
    </source>
</evidence>
<dbReference type="GeneID" id="101858629"/>
<keyword evidence="2" id="KW-0677">Repeat</keyword>
<evidence type="ECO:0000256" key="2">
    <source>
        <dbReference type="ARBA" id="ARBA00022737"/>
    </source>
</evidence>
<dbReference type="Pfam" id="PF26051">
    <property type="entry name" value="PWI_ABCF3"/>
    <property type="match status" value="1"/>
</dbReference>
<accession>A0ABM0JQ95</accession>
<dbReference type="SUPFAM" id="SSF52540">
    <property type="entry name" value="P-loop containing nucleoside triphosphate hydrolases"/>
    <property type="match status" value="2"/>
</dbReference>
<feature type="domain" description="ABC transporter" evidence="6">
    <location>
        <begin position="495"/>
        <end position="706"/>
    </location>
</feature>
<dbReference type="Proteomes" id="UP000694888">
    <property type="component" value="Unplaced"/>
</dbReference>
<evidence type="ECO:0000313" key="8">
    <source>
        <dbReference type="RefSeq" id="XP_005099011.1"/>
    </source>
</evidence>
<dbReference type="Pfam" id="PF00005">
    <property type="entry name" value="ABC_tran"/>
    <property type="match status" value="2"/>
</dbReference>
<comment type="similarity">
    <text evidence="1">Belongs to the ABC transporter superfamily. ABCF family. EF3 subfamily.</text>
</comment>
<dbReference type="InterPro" id="IPR032781">
    <property type="entry name" value="ABC_tran_Xtn"/>
</dbReference>
<dbReference type="InterPro" id="IPR003439">
    <property type="entry name" value="ABC_transporter-like_ATP-bd"/>
</dbReference>
<dbReference type="InterPro" id="IPR058770">
    <property type="entry name" value="PWI_ABCF3"/>
</dbReference>
<dbReference type="InterPro" id="IPR003593">
    <property type="entry name" value="AAA+_ATPase"/>
</dbReference>
<dbReference type="Gene3D" id="3.40.50.300">
    <property type="entry name" value="P-loop containing nucleotide triphosphate hydrolases"/>
    <property type="match status" value="2"/>
</dbReference>
<evidence type="ECO:0000313" key="7">
    <source>
        <dbReference type="Proteomes" id="UP000694888"/>
    </source>
</evidence>